<reference evidence="6 7" key="1">
    <citation type="submission" date="2024-03" db="EMBL/GenBank/DDBJ databases">
        <title>Human intestinal bacterial collection.</title>
        <authorList>
            <person name="Pauvert C."/>
            <person name="Hitch T.C.A."/>
            <person name="Clavel T."/>
        </authorList>
    </citation>
    <scope>NUCLEOTIDE SEQUENCE [LARGE SCALE GENOMIC DNA]</scope>
    <source>
        <strain evidence="6 7">CLA-SR-H021</strain>
    </source>
</reference>
<keyword evidence="2" id="KW-0479">Metal-binding</keyword>
<comment type="caution">
    <text evidence="6">The sequence shown here is derived from an EMBL/GenBank/DDBJ whole genome shotgun (WGS) entry which is preliminary data.</text>
</comment>
<proteinExistence type="inferred from homology"/>
<dbReference type="PROSITE" id="PS00149">
    <property type="entry name" value="SULFATASE_2"/>
    <property type="match status" value="1"/>
</dbReference>
<gene>
    <name evidence="6" type="ORF">WMQ36_19555</name>
</gene>
<dbReference type="PANTHER" id="PTHR42693">
    <property type="entry name" value="ARYLSULFATASE FAMILY MEMBER"/>
    <property type="match status" value="1"/>
</dbReference>
<dbReference type="Proteomes" id="UP001454086">
    <property type="component" value="Unassembled WGS sequence"/>
</dbReference>
<evidence type="ECO:0000259" key="5">
    <source>
        <dbReference type="Pfam" id="PF00884"/>
    </source>
</evidence>
<protein>
    <submittedName>
        <fullName evidence="6">Sulfatase-like hydrolase/transferase</fullName>
    </submittedName>
</protein>
<evidence type="ECO:0000256" key="1">
    <source>
        <dbReference type="ARBA" id="ARBA00008779"/>
    </source>
</evidence>
<evidence type="ECO:0000256" key="3">
    <source>
        <dbReference type="ARBA" id="ARBA00022801"/>
    </source>
</evidence>
<feature type="domain" description="Sulfatase N-terminal" evidence="5">
    <location>
        <begin position="4"/>
        <end position="334"/>
    </location>
</feature>
<dbReference type="InterPro" id="IPR050738">
    <property type="entry name" value="Sulfatase"/>
</dbReference>
<keyword evidence="7" id="KW-1185">Reference proteome</keyword>
<dbReference type="EMBL" id="JBBMFM010000091">
    <property type="protein sequence ID" value="MEQ2427167.1"/>
    <property type="molecule type" value="Genomic_DNA"/>
</dbReference>
<keyword evidence="4" id="KW-0106">Calcium</keyword>
<evidence type="ECO:0000313" key="7">
    <source>
        <dbReference type="Proteomes" id="UP001454086"/>
    </source>
</evidence>
<dbReference type="Gene3D" id="3.30.1120.10">
    <property type="match status" value="1"/>
</dbReference>
<accession>A0ABV1DBV8</accession>
<dbReference type="Pfam" id="PF00884">
    <property type="entry name" value="Sulfatase"/>
    <property type="match status" value="1"/>
</dbReference>
<organism evidence="6 7">
    <name type="scientific">Enterocloster hominis</name>
    <name type="common">ex Hitch et al. 2024</name>
    <dbReference type="NCBI Taxonomy" id="1917870"/>
    <lineage>
        <taxon>Bacteria</taxon>
        <taxon>Bacillati</taxon>
        <taxon>Bacillota</taxon>
        <taxon>Clostridia</taxon>
        <taxon>Lachnospirales</taxon>
        <taxon>Lachnospiraceae</taxon>
        <taxon>Enterocloster</taxon>
    </lineage>
</organism>
<name>A0ABV1DBV8_9FIRM</name>
<evidence type="ECO:0000313" key="6">
    <source>
        <dbReference type="EMBL" id="MEQ2427167.1"/>
    </source>
</evidence>
<dbReference type="Gene3D" id="3.40.720.10">
    <property type="entry name" value="Alkaline Phosphatase, subunit A"/>
    <property type="match status" value="1"/>
</dbReference>
<dbReference type="PROSITE" id="PS00523">
    <property type="entry name" value="SULFATASE_1"/>
    <property type="match status" value="1"/>
</dbReference>
<sequence>MKKPNIIVFLTDDQGYGDLSCMGSTDVCTPNLDILAAGGARFTDFYAGSAVCSPSRACLLTGRYPYMTGVRSILGGIKTTTGLNPGIPTFASALKDLGYTTGMVGKWHLGAVPECRPTHMGFDYFCGFLSGVNDYFSHIHYTEANSHPGINPNHDLWENDERCLKYTGEYSTELFARKGLEFIREQVEKDMPFALYCAFNAPHYPMHAPYKYLERFKHLPEDRQIMAAMLSAVDDGVGEIMNYLKRRGIFNDTIIYFQSDNGPSKESRNWLDERKDYYYGGSTGGLKGHKFSLFDGGIRVPAIFSWPAMVPAGQVISEPCMGTDIFPTFINAAGGNASDYEISGCDILPVMTIGARRDKDCLYWEMGQQTAVRRGNYKLVINGFLRDGWSLPLDPKTETKHEVWLSDLSQDMGEEHNLVEEMPELAKELEEKALTWRRDLEAYWTDAPKADGQLDPNGCCAVMQATYDYE</sequence>
<comment type="similarity">
    <text evidence="1">Belongs to the sulfatase family.</text>
</comment>
<evidence type="ECO:0000256" key="2">
    <source>
        <dbReference type="ARBA" id="ARBA00022723"/>
    </source>
</evidence>
<dbReference type="InterPro" id="IPR024607">
    <property type="entry name" value="Sulfatase_CS"/>
</dbReference>
<keyword evidence="3" id="KW-0378">Hydrolase</keyword>
<dbReference type="InterPro" id="IPR017850">
    <property type="entry name" value="Alkaline_phosphatase_core_sf"/>
</dbReference>
<dbReference type="PANTHER" id="PTHR42693:SF53">
    <property type="entry name" value="ENDO-4-O-SULFATASE"/>
    <property type="match status" value="1"/>
</dbReference>
<evidence type="ECO:0000256" key="4">
    <source>
        <dbReference type="ARBA" id="ARBA00022837"/>
    </source>
</evidence>
<dbReference type="InterPro" id="IPR000917">
    <property type="entry name" value="Sulfatase_N"/>
</dbReference>
<dbReference type="RefSeq" id="WP_083795267.1">
    <property type="nucleotide sequence ID" value="NZ_JBBMFM010000091.1"/>
</dbReference>
<dbReference type="SUPFAM" id="SSF53649">
    <property type="entry name" value="Alkaline phosphatase-like"/>
    <property type="match status" value="1"/>
</dbReference>